<feature type="compositionally biased region" description="Basic and acidic residues" evidence="1">
    <location>
        <begin position="23"/>
        <end position="42"/>
    </location>
</feature>
<sequence length="162" mass="18353">MAESEENKEEKGGRNPTRGRSMMVKEEEKDTKSEESEREKTNKMAMQGRTHGTEHDPAMPVAYGENGRGCFPVTFNATGERPFKMRGCLFRSFMGWDRLKTTKVPLTSSVKKKQAVMMMCKVNMIGWMPDTVSAWVLGFLAVDVREYDSTRSCGNAERILNP</sequence>
<gene>
    <name evidence="2" type="ORF">DCAF_LOCUS17360</name>
</gene>
<comment type="caution">
    <text evidence="2">The sequence shown here is derived from an EMBL/GenBank/DDBJ whole genome shotgun (WGS) entry which is preliminary data.</text>
</comment>
<protein>
    <submittedName>
        <fullName evidence="2">Uncharacterized protein</fullName>
    </submittedName>
</protein>
<dbReference type="EMBL" id="CAWUPB010001160">
    <property type="protein sequence ID" value="CAK7343540.1"/>
    <property type="molecule type" value="Genomic_DNA"/>
</dbReference>
<evidence type="ECO:0000313" key="2">
    <source>
        <dbReference type="EMBL" id="CAK7343540.1"/>
    </source>
</evidence>
<dbReference type="AlphaFoldDB" id="A0AAV1S1N6"/>
<feature type="region of interest" description="Disordered" evidence="1">
    <location>
        <begin position="1"/>
        <end position="56"/>
    </location>
</feature>
<proteinExistence type="predicted"/>
<evidence type="ECO:0000256" key="1">
    <source>
        <dbReference type="SAM" id="MobiDB-lite"/>
    </source>
</evidence>
<name>A0AAV1S1N6_9ROSI</name>
<accession>A0AAV1S1N6</accession>
<keyword evidence="3" id="KW-1185">Reference proteome</keyword>
<reference evidence="2 3" key="1">
    <citation type="submission" date="2024-01" db="EMBL/GenBank/DDBJ databases">
        <authorList>
            <person name="Waweru B."/>
        </authorList>
    </citation>
    <scope>NUCLEOTIDE SEQUENCE [LARGE SCALE GENOMIC DNA]</scope>
</reference>
<evidence type="ECO:0000313" key="3">
    <source>
        <dbReference type="Proteomes" id="UP001314170"/>
    </source>
</evidence>
<dbReference type="Proteomes" id="UP001314170">
    <property type="component" value="Unassembled WGS sequence"/>
</dbReference>
<organism evidence="2 3">
    <name type="scientific">Dovyalis caffra</name>
    <dbReference type="NCBI Taxonomy" id="77055"/>
    <lineage>
        <taxon>Eukaryota</taxon>
        <taxon>Viridiplantae</taxon>
        <taxon>Streptophyta</taxon>
        <taxon>Embryophyta</taxon>
        <taxon>Tracheophyta</taxon>
        <taxon>Spermatophyta</taxon>
        <taxon>Magnoliopsida</taxon>
        <taxon>eudicotyledons</taxon>
        <taxon>Gunneridae</taxon>
        <taxon>Pentapetalae</taxon>
        <taxon>rosids</taxon>
        <taxon>fabids</taxon>
        <taxon>Malpighiales</taxon>
        <taxon>Salicaceae</taxon>
        <taxon>Flacourtieae</taxon>
        <taxon>Dovyalis</taxon>
    </lineage>
</organism>